<dbReference type="Proteomes" id="UP001321498">
    <property type="component" value="Chromosome"/>
</dbReference>
<sequence>MQDGRRTQRLSPAGLRRLPPPAPILSSLREIVRLSTEFERHLGRVLAVNATDLAAMEHLIESGPLTPSDIARRLHLSTAAATLVVDRLEASGHAERRPFEGDRRKVVVVPNMASTQRTADELLPVVRGVAALLTELTPEDSAAVERFLGDVVRVYRDALEAGER</sequence>
<organism evidence="2 3">
    <name type="scientific">Naasia aerilata</name>
    <dbReference type="NCBI Taxonomy" id="1162966"/>
    <lineage>
        <taxon>Bacteria</taxon>
        <taxon>Bacillati</taxon>
        <taxon>Actinomycetota</taxon>
        <taxon>Actinomycetes</taxon>
        <taxon>Micrococcales</taxon>
        <taxon>Microbacteriaceae</taxon>
        <taxon>Naasia</taxon>
    </lineage>
</organism>
<feature type="domain" description="HTH marR-type" evidence="1">
    <location>
        <begin position="41"/>
        <end position="141"/>
    </location>
</feature>
<dbReference type="SUPFAM" id="SSF46785">
    <property type="entry name" value="Winged helix' DNA-binding domain"/>
    <property type="match status" value="1"/>
</dbReference>
<dbReference type="InterPro" id="IPR036390">
    <property type="entry name" value="WH_DNA-bd_sf"/>
</dbReference>
<dbReference type="PANTHER" id="PTHR33164">
    <property type="entry name" value="TRANSCRIPTIONAL REGULATOR, MARR FAMILY"/>
    <property type="match status" value="1"/>
</dbReference>
<name>A0ABN6XJ81_9MICO</name>
<dbReference type="InterPro" id="IPR036388">
    <property type="entry name" value="WH-like_DNA-bd_sf"/>
</dbReference>
<dbReference type="InterPro" id="IPR000835">
    <property type="entry name" value="HTH_MarR-typ"/>
</dbReference>
<accession>A0ABN6XJ81</accession>
<evidence type="ECO:0000313" key="2">
    <source>
        <dbReference type="EMBL" id="BDZ44901.1"/>
    </source>
</evidence>
<dbReference type="EMBL" id="AP027731">
    <property type="protein sequence ID" value="BDZ44901.1"/>
    <property type="molecule type" value="Genomic_DNA"/>
</dbReference>
<reference evidence="3" key="1">
    <citation type="journal article" date="2019" name="Int. J. Syst. Evol. Microbiol.">
        <title>The Global Catalogue of Microorganisms (GCM) 10K type strain sequencing project: providing services to taxonomists for standard genome sequencing and annotation.</title>
        <authorList>
            <consortium name="The Broad Institute Genomics Platform"/>
            <consortium name="The Broad Institute Genome Sequencing Center for Infectious Disease"/>
            <person name="Wu L."/>
            <person name="Ma J."/>
        </authorList>
    </citation>
    <scope>NUCLEOTIDE SEQUENCE [LARGE SCALE GENOMIC DNA]</scope>
    <source>
        <strain evidence="3">NBRC 108725</strain>
    </source>
</reference>
<dbReference type="InterPro" id="IPR039422">
    <property type="entry name" value="MarR/SlyA-like"/>
</dbReference>
<dbReference type="PANTHER" id="PTHR33164:SF43">
    <property type="entry name" value="HTH-TYPE TRANSCRIPTIONAL REPRESSOR YETL"/>
    <property type="match status" value="1"/>
</dbReference>
<gene>
    <name evidence="2" type="primary">marR_1</name>
    <name evidence="2" type="ORF">GCM10025866_08100</name>
</gene>
<protein>
    <submittedName>
        <fullName evidence="2">MarR family transcriptional regulator</fullName>
    </submittedName>
</protein>
<keyword evidence="3" id="KW-1185">Reference proteome</keyword>
<dbReference type="SMART" id="SM00347">
    <property type="entry name" value="HTH_MARR"/>
    <property type="match status" value="1"/>
</dbReference>
<proteinExistence type="predicted"/>
<dbReference type="RefSeq" id="WP_286278313.1">
    <property type="nucleotide sequence ID" value="NZ_AP027731.1"/>
</dbReference>
<evidence type="ECO:0000313" key="3">
    <source>
        <dbReference type="Proteomes" id="UP001321498"/>
    </source>
</evidence>
<dbReference type="Gene3D" id="1.10.10.10">
    <property type="entry name" value="Winged helix-like DNA-binding domain superfamily/Winged helix DNA-binding domain"/>
    <property type="match status" value="1"/>
</dbReference>
<evidence type="ECO:0000259" key="1">
    <source>
        <dbReference type="SMART" id="SM00347"/>
    </source>
</evidence>
<dbReference type="Pfam" id="PF01047">
    <property type="entry name" value="MarR"/>
    <property type="match status" value="1"/>
</dbReference>